<dbReference type="EMBL" id="BAABDQ010000054">
    <property type="protein sequence ID" value="GAA3616202.1"/>
    <property type="molecule type" value="Genomic_DNA"/>
</dbReference>
<proteinExistence type="predicted"/>
<keyword evidence="2" id="KW-1185">Reference proteome</keyword>
<sequence>MQSGGLNGCDTGGVHAVRLALGRAGIGEGSALFQRGAVECERGRDADRVAVAAADGLPGGEGLAAVSSPVVRR</sequence>
<organism evidence="1 2">
    <name type="scientific">Nonomuraea rosea</name>
    <dbReference type="NCBI Taxonomy" id="638574"/>
    <lineage>
        <taxon>Bacteria</taxon>
        <taxon>Bacillati</taxon>
        <taxon>Actinomycetota</taxon>
        <taxon>Actinomycetes</taxon>
        <taxon>Streptosporangiales</taxon>
        <taxon>Streptosporangiaceae</taxon>
        <taxon>Nonomuraea</taxon>
    </lineage>
</organism>
<gene>
    <name evidence="1" type="ORF">GCM10022419_121850</name>
</gene>
<reference evidence="2" key="1">
    <citation type="journal article" date="2019" name="Int. J. Syst. Evol. Microbiol.">
        <title>The Global Catalogue of Microorganisms (GCM) 10K type strain sequencing project: providing services to taxonomists for standard genome sequencing and annotation.</title>
        <authorList>
            <consortium name="The Broad Institute Genomics Platform"/>
            <consortium name="The Broad Institute Genome Sequencing Center for Infectious Disease"/>
            <person name="Wu L."/>
            <person name="Ma J."/>
        </authorList>
    </citation>
    <scope>NUCLEOTIDE SEQUENCE [LARGE SCALE GENOMIC DNA]</scope>
    <source>
        <strain evidence="2">JCM 17326</strain>
    </source>
</reference>
<name>A0ABP6ZSP5_9ACTN</name>
<comment type="caution">
    <text evidence="1">The sequence shown here is derived from an EMBL/GenBank/DDBJ whole genome shotgun (WGS) entry which is preliminary data.</text>
</comment>
<dbReference type="Proteomes" id="UP001500630">
    <property type="component" value="Unassembled WGS sequence"/>
</dbReference>
<protein>
    <submittedName>
        <fullName evidence="1">Uncharacterized protein</fullName>
    </submittedName>
</protein>
<evidence type="ECO:0000313" key="2">
    <source>
        <dbReference type="Proteomes" id="UP001500630"/>
    </source>
</evidence>
<evidence type="ECO:0000313" key="1">
    <source>
        <dbReference type="EMBL" id="GAA3616202.1"/>
    </source>
</evidence>
<accession>A0ABP6ZSP5</accession>